<dbReference type="InterPro" id="IPR058624">
    <property type="entry name" value="MdtA-like_HH"/>
</dbReference>
<reference evidence="14 15" key="1">
    <citation type="submission" date="2016-10" db="EMBL/GenBank/DDBJ databases">
        <authorList>
            <person name="de Groot N.N."/>
        </authorList>
    </citation>
    <scope>NUCLEOTIDE SEQUENCE [LARGE SCALE GENOMIC DNA]</scope>
    <source>
        <strain evidence="14 15">DSM 1041</strain>
    </source>
</reference>
<dbReference type="Pfam" id="PF25917">
    <property type="entry name" value="BSH_RND"/>
    <property type="match status" value="1"/>
</dbReference>
<evidence type="ECO:0000256" key="4">
    <source>
        <dbReference type="ARBA" id="ARBA00022448"/>
    </source>
</evidence>
<comment type="similarity">
    <text evidence="3">Belongs to the membrane fusion protein (MFP) (TC 8.A.1) family.</text>
</comment>
<name>A0A1H6SP58_9GAMM</name>
<dbReference type="InterPro" id="IPR058626">
    <property type="entry name" value="MdtA-like_b-barrel"/>
</dbReference>
<dbReference type="GO" id="GO:1990281">
    <property type="term" value="C:efflux pump complex"/>
    <property type="evidence" value="ECO:0007669"/>
    <property type="project" value="TreeGrafter"/>
</dbReference>
<keyword evidence="8" id="KW-0472">Membrane</keyword>
<evidence type="ECO:0000259" key="10">
    <source>
        <dbReference type="Pfam" id="PF25876"/>
    </source>
</evidence>
<dbReference type="InterPro" id="IPR058627">
    <property type="entry name" value="MdtA-like_C"/>
</dbReference>
<dbReference type="STRING" id="170623.SAMN04244579_01581"/>
<evidence type="ECO:0000256" key="6">
    <source>
        <dbReference type="ARBA" id="ARBA00022519"/>
    </source>
</evidence>
<dbReference type="EMBL" id="FNYO01000014">
    <property type="protein sequence ID" value="SEI66567.1"/>
    <property type="molecule type" value="Genomic_DNA"/>
</dbReference>
<feature type="domain" description="Multidrug resistance protein MdtA-like alpha-helical hairpin" evidence="10">
    <location>
        <begin position="115"/>
        <end position="184"/>
    </location>
</feature>
<evidence type="ECO:0000313" key="15">
    <source>
        <dbReference type="Proteomes" id="UP000199005"/>
    </source>
</evidence>
<dbReference type="RefSeq" id="WP_090898491.1">
    <property type="nucleotide sequence ID" value="NZ_FNYO01000014.1"/>
</dbReference>
<dbReference type="SUPFAM" id="SSF111369">
    <property type="entry name" value="HlyD-like secretion proteins"/>
    <property type="match status" value="1"/>
</dbReference>
<protein>
    <submittedName>
        <fullName evidence="14">Membrane fusion protein, multidrug efflux system</fullName>
    </submittedName>
</protein>
<keyword evidence="6" id="KW-0997">Cell inner membrane</keyword>
<keyword evidence="5" id="KW-1003">Cell membrane</keyword>
<evidence type="ECO:0000256" key="2">
    <source>
        <dbReference type="ARBA" id="ARBA00004635"/>
    </source>
</evidence>
<sequence length="404" mass="43049">MIQPSSSRNAPRPWHRWLALLLLLSAAGAAWFFLSQRRGGMPPPMAEATPVQAGTATVASVPVHLDALGTVSANYTVTVTSRIDGTLQAVHFTEGQRVKQGQLLAEIDTRTYQATLAQYRGELAENQAQLANARLTLARYRRLYARDSLARQDLDTQVALVDQYAGAVKASEAQIRSAQVNVGYGRIVAPIDGYVGLRQVDPGNMVHASDTGGIVTITQTQPIAAKFSVPQANLQEVLQPLRRGETLAVEALSQQGDEVLAEGSVKFISNEIDTATGSVQLKALFDNPDERLYPNQFVNVRLRIGTLENAVLVPAAAVQLGDAGKFVYLIGRDDTVKRQTVTVGPGAEDGRVAILAGVSAGDRVVTQGIDQLGNGSKVSVVDATQVDISVIETAKRPAGMPPGP</sequence>
<dbReference type="AlphaFoldDB" id="A0A1H6SP58"/>
<dbReference type="Pfam" id="PF25876">
    <property type="entry name" value="HH_MFP_RND"/>
    <property type="match status" value="1"/>
</dbReference>
<evidence type="ECO:0000256" key="3">
    <source>
        <dbReference type="ARBA" id="ARBA00009477"/>
    </source>
</evidence>
<dbReference type="PANTHER" id="PTHR30469:SF12">
    <property type="entry name" value="MULTIDRUG RESISTANCE PROTEIN MDTA"/>
    <property type="match status" value="1"/>
</dbReference>
<dbReference type="Gene3D" id="2.40.420.20">
    <property type="match status" value="1"/>
</dbReference>
<dbReference type="PANTHER" id="PTHR30469">
    <property type="entry name" value="MULTIDRUG RESISTANCE PROTEIN MDTA"/>
    <property type="match status" value="1"/>
</dbReference>
<dbReference type="Gene3D" id="2.40.50.100">
    <property type="match status" value="1"/>
</dbReference>
<dbReference type="Gene3D" id="1.10.287.470">
    <property type="entry name" value="Helix hairpin bin"/>
    <property type="match status" value="1"/>
</dbReference>
<dbReference type="Pfam" id="PF25967">
    <property type="entry name" value="RND-MFP_C"/>
    <property type="match status" value="1"/>
</dbReference>
<evidence type="ECO:0000256" key="1">
    <source>
        <dbReference type="ARBA" id="ARBA00004533"/>
    </source>
</evidence>
<dbReference type="InterPro" id="IPR006143">
    <property type="entry name" value="RND_pump_MFP"/>
</dbReference>
<dbReference type="NCBIfam" id="TIGR01730">
    <property type="entry name" value="RND_mfp"/>
    <property type="match status" value="1"/>
</dbReference>
<organism evidence="14 15">
    <name type="scientific">Azotobacter beijerinckii</name>
    <dbReference type="NCBI Taxonomy" id="170623"/>
    <lineage>
        <taxon>Bacteria</taxon>
        <taxon>Pseudomonadati</taxon>
        <taxon>Pseudomonadota</taxon>
        <taxon>Gammaproteobacteria</taxon>
        <taxon>Pseudomonadales</taxon>
        <taxon>Pseudomonadaceae</taxon>
        <taxon>Azotobacter</taxon>
    </lineage>
</organism>
<dbReference type="NCBIfam" id="NF008589">
    <property type="entry name" value="PRK11556.1"/>
    <property type="match status" value="1"/>
</dbReference>
<comment type="subcellular location">
    <subcellularLocation>
        <location evidence="1">Cell inner membrane</location>
    </subcellularLocation>
    <subcellularLocation>
        <location evidence="2">Membrane</location>
        <topology evidence="2">Lipid-anchor</topology>
    </subcellularLocation>
</comment>
<feature type="coiled-coil region" evidence="9">
    <location>
        <begin position="116"/>
        <end position="143"/>
    </location>
</feature>
<feature type="domain" description="Multidrug resistance protein MdtA-like barrel-sandwich hybrid" evidence="11">
    <location>
        <begin position="76"/>
        <end position="218"/>
    </location>
</feature>
<dbReference type="InterPro" id="IPR058625">
    <property type="entry name" value="MdtA-like_BSH"/>
</dbReference>
<keyword evidence="4" id="KW-0813">Transport</keyword>
<keyword evidence="7 9" id="KW-0175">Coiled coil</keyword>
<gene>
    <name evidence="14" type="ORF">SAMN04244579_01581</name>
</gene>
<evidence type="ECO:0000259" key="11">
    <source>
        <dbReference type="Pfam" id="PF25917"/>
    </source>
</evidence>
<dbReference type="Proteomes" id="UP000199005">
    <property type="component" value="Unassembled WGS sequence"/>
</dbReference>
<dbReference type="Pfam" id="PF25944">
    <property type="entry name" value="Beta-barrel_RND"/>
    <property type="match status" value="1"/>
</dbReference>
<evidence type="ECO:0000256" key="9">
    <source>
        <dbReference type="SAM" id="Coils"/>
    </source>
</evidence>
<evidence type="ECO:0000256" key="7">
    <source>
        <dbReference type="ARBA" id="ARBA00023054"/>
    </source>
</evidence>
<accession>A0A1H6SP58</accession>
<evidence type="ECO:0000259" key="13">
    <source>
        <dbReference type="Pfam" id="PF25967"/>
    </source>
</evidence>
<feature type="domain" description="Multidrug resistance protein MdtA-like C-terminal permuted SH3" evidence="13">
    <location>
        <begin position="309"/>
        <end position="370"/>
    </location>
</feature>
<evidence type="ECO:0000313" key="14">
    <source>
        <dbReference type="EMBL" id="SEI66567.1"/>
    </source>
</evidence>
<evidence type="ECO:0000256" key="5">
    <source>
        <dbReference type="ARBA" id="ARBA00022475"/>
    </source>
</evidence>
<dbReference type="GO" id="GO:0015562">
    <property type="term" value="F:efflux transmembrane transporter activity"/>
    <property type="evidence" value="ECO:0007669"/>
    <property type="project" value="TreeGrafter"/>
</dbReference>
<evidence type="ECO:0000259" key="12">
    <source>
        <dbReference type="Pfam" id="PF25944"/>
    </source>
</evidence>
<proteinExistence type="inferred from homology"/>
<feature type="domain" description="Multidrug resistance protein MdtA-like beta-barrel" evidence="12">
    <location>
        <begin position="222"/>
        <end position="305"/>
    </location>
</feature>
<dbReference type="Gene3D" id="2.40.30.170">
    <property type="match status" value="1"/>
</dbReference>
<evidence type="ECO:0000256" key="8">
    <source>
        <dbReference type="ARBA" id="ARBA00023136"/>
    </source>
</evidence>